<feature type="compositionally biased region" description="Polar residues" evidence="1">
    <location>
        <begin position="566"/>
        <end position="580"/>
    </location>
</feature>
<gene>
    <name evidence="3" type="ORF">BaRGS_00011693</name>
</gene>
<feature type="compositionally biased region" description="Low complexity" evidence="1">
    <location>
        <begin position="430"/>
        <end position="442"/>
    </location>
</feature>
<accession>A0ABD0LD32</accession>
<proteinExistence type="predicted"/>
<feature type="compositionally biased region" description="Polar residues" evidence="1">
    <location>
        <begin position="623"/>
        <end position="649"/>
    </location>
</feature>
<dbReference type="Proteomes" id="UP001519460">
    <property type="component" value="Unassembled WGS sequence"/>
</dbReference>
<dbReference type="InterPro" id="IPR036179">
    <property type="entry name" value="Ig-like_dom_sf"/>
</dbReference>
<organism evidence="3 4">
    <name type="scientific">Batillaria attramentaria</name>
    <dbReference type="NCBI Taxonomy" id="370345"/>
    <lineage>
        <taxon>Eukaryota</taxon>
        <taxon>Metazoa</taxon>
        <taxon>Spiralia</taxon>
        <taxon>Lophotrochozoa</taxon>
        <taxon>Mollusca</taxon>
        <taxon>Gastropoda</taxon>
        <taxon>Caenogastropoda</taxon>
        <taxon>Sorbeoconcha</taxon>
        <taxon>Cerithioidea</taxon>
        <taxon>Batillariidae</taxon>
        <taxon>Batillaria</taxon>
    </lineage>
</organism>
<reference evidence="3 4" key="1">
    <citation type="journal article" date="2023" name="Sci. Data">
        <title>Genome assembly of the Korean intertidal mud-creeper Batillaria attramentaria.</title>
        <authorList>
            <person name="Patra A.K."/>
            <person name="Ho P.T."/>
            <person name="Jun S."/>
            <person name="Lee S.J."/>
            <person name="Kim Y."/>
            <person name="Won Y.J."/>
        </authorList>
    </citation>
    <scope>NUCLEOTIDE SEQUENCE [LARGE SCALE GENOMIC DNA]</scope>
    <source>
        <strain evidence="3">Wonlab-2016</strain>
    </source>
</reference>
<feature type="compositionally biased region" description="Basic residues" evidence="1">
    <location>
        <begin position="381"/>
        <end position="391"/>
    </location>
</feature>
<keyword evidence="2" id="KW-1133">Transmembrane helix</keyword>
<keyword evidence="2" id="KW-0472">Membrane</keyword>
<feature type="region of interest" description="Disordered" evidence="1">
    <location>
        <begin position="510"/>
        <end position="649"/>
    </location>
</feature>
<keyword evidence="2" id="KW-0812">Transmembrane</keyword>
<feature type="transmembrane region" description="Helical" evidence="2">
    <location>
        <begin position="315"/>
        <end position="340"/>
    </location>
</feature>
<feature type="compositionally biased region" description="Polar residues" evidence="1">
    <location>
        <begin position="598"/>
        <end position="615"/>
    </location>
</feature>
<sequence length="649" mass="69662">IPEYHLTVDLTSSKTTGKFADRATWRKSMTHKATTAAEEPDDPKHNCPQFVVENATLTCRCTPSSDKPGKPAPNLVWRGYSNTNDLMIPSVQRRDGNTTYTYGPSRVVISNTSGFVSTRSGFLFCRADDVNPAARYSWSGVTCSADSGPDDGSMCSFIPRPEDGGNVVTCTATNTASETLSGSVTQTIDVNCLPKLNEDSQYLGSPSNPVLLNITDAVFSLLAFPEPEAHDIVYLGPTPPDPSLTNAEQKSTALLVECRNDVTTLYMSICTVSASNAVKGFYRLTLTNLFGSVDVFVKLEQTIGAEPAQAVPMSAIGSVVGATVLIIIVITVAFLVIAAWRRKKKPDQSGGIREKKEDEETGRRTSEVHACGHNFGADPKKRYKKQTKHAKSNSLKRPQADELTDTQTAEAQTEPTENKSPPSVDLETNKASASLAAGSSKSETAEAPRADAISEMNRVEEERNDDEAGYSTLSFTGEPQPLIALSREGSTSNVGKGLVYEDPYSTVEESDQHCGANLNTRTDFGSQDGNTHDDECSEKVQSNGDVGEVGNAAVGNTKRVEHTPDNTDFTTTVPAESPYSSDGDVYAQVNKLHKEGSSAENSSSQVQENQGVTRSASEDKDQVQNIRSTGDDNTNIGQFSSDTPPSSPS</sequence>
<dbReference type="SUPFAM" id="SSF48726">
    <property type="entry name" value="Immunoglobulin"/>
    <property type="match status" value="1"/>
</dbReference>
<dbReference type="InterPro" id="IPR013783">
    <property type="entry name" value="Ig-like_fold"/>
</dbReference>
<name>A0ABD0LD32_9CAEN</name>
<dbReference type="Gene3D" id="2.60.40.10">
    <property type="entry name" value="Immunoglobulins"/>
    <property type="match status" value="1"/>
</dbReference>
<feature type="compositionally biased region" description="Basic and acidic residues" evidence="1">
    <location>
        <begin position="352"/>
        <end position="367"/>
    </location>
</feature>
<evidence type="ECO:0000313" key="4">
    <source>
        <dbReference type="Proteomes" id="UP001519460"/>
    </source>
</evidence>
<protein>
    <recommendedName>
        <fullName evidence="5">Ig-like domain-containing protein</fullName>
    </recommendedName>
</protein>
<keyword evidence="4" id="KW-1185">Reference proteome</keyword>
<comment type="caution">
    <text evidence="3">The sequence shown here is derived from an EMBL/GenBank/DDBJ whole genome shotgun (WGS) entry which is preliminary data.</text>
</comment>
<dbReference type="AlphaFoldDB" id="A0ABD0LD32"/>
<evidence type="ECO:0000256" key="1">
    <source>
        <dbReference type="SAM" id="MobiDB-lite"/>
    </source>
</evidence>
<evidence type="ECO:0000256" key="2">
    <source>
        <dbReference type="SAM" id="Phobius"/>
    </source>
</evidence>
<evidence type="ECO:0008006" key="5">
    <source>
        <dbReference type="Google" id="ProtNLM"/>
    </source>
</evidence>
<evidence type="ECO:0000313" key="3">
    <source>
        <dbReference type="EMBL" id="KAK7497163.1"/>
    </source>
</evidence>
<feature type="non-terminal residue" evidence="3">
    <location>
        <position position="1"/>
    </location>
</feature>
<dbReference type="EMBL" id="JACVVK020000061">
    <property type="protein sequence ID" value="KAK7497163.1"/>
    <property type="molecule type" value="Genomic_DNA"/>
</dbReference>
<feature type="region of interest" description="Disordered" evidence="1">
    <location>
        <begin position="346"/>
        <end position="476"/>
    </location>
</feature>
<feature type="compositionally biased region" description="Polar residues" evidence="1">
    <location>
        <begin position="517"/>
        <end position="529"/>
    </location>
</feature>
<feature type="compositionally biased region" description="Low complexity" evidence="1">
    <location>
        <begin position="405"/>
        <end position="415"/>
    </location>
</feature>